<dbReference type="SUPFAM" id="SSF48371">
    <property type="entry name" value="ARM repeat"/>
    <property type="match status" value="1"/>
</dbReference>
<gene>
    <name evidence="1" type="ORF">LSAT_V11C200067240</name>
</gene>
<dbReference type="GO" id="GO:0051026">
    <property type="term" value="P:chiasma assembly"/>
    <property type="evidence" value="ECO:0007669"/>
    <property type="project" value="EnsemblPlants"/>
</dbReference>
<dbReference type="OrthoDB" id="2019943at2759"/>
<proteinExistence type="predicted"/>
<dbReference type="EMBL" id="NBSK02000002">
    <property type="protein sequence ID" value="KAJ0222203.1"/>
    <property type="molecule type" value="Genomic_DNA"/>
</dbReference>
<dbReference type="Gramene" id="rna-gnl|WGS:NBSK|LSAT_2X47921_mrna">
    <property type="protein sequence ID" value="cds-PLY96832.1"/>
    <property type="gene ID" value="gene-LSAT_2X47921"/>
</dbReference>
<accession>A0A9R1WHD8</accession>
<organism evidence="1 2">
    <name type="scientific">Lactuca sativa</name>
    <name type="common">Garden lettuce</name>
    <dbReference type="NCBI Taxonomy" id="4236"/>
    <lineage>
        <taxon>Eukaryota</taxon>
        <taxon>Viridiplantae</taxon>
        <taxon>Streptophyta</taxon>
        <taxon>Embryophyta</taxon>
        <taxon>Tracheophyta</taxon>
        <taxon>Spermatophyta</taxon>
        <taxon>Magnoliopsida</taxon>
        <taxon>eudicotyledons</taxon>
        <taxon>Gunneridae</taxon>
        <taxon>Pentapetalae</taxon>
        <taxon>asterids</taxon>
        <taxon>campanulids</taxon>
        <taxon>Asterales</taxon>
        <taxon>Asteraceae</taxon>
        <taxon>Cichorioideae</taxon>
        <taxon>Cichorieae</taxon>
        <taxon>Lactucinae</taxon>
        <taxon>Lactuca</taxon>
    </lineage>
</organism>
<keyword evidence="2" id="KW-1185">Reference proteome</keyword>
<dbReference type="PANTHER" id="PTHR36379:SF1">
    <property type="entry name" value="PUTATIVE RECOMBINATION INITIATION DEFECT 1-RELATED"/>
    <property type="match status" value="1"/>
</dbReference>
<evidence type="ECO:0008006" key="3">
    <source>
        <dbReference type="Google" id="ProtNLM"/>
    </source>
</evidence>
<dbReference type="PANTHER" id="PTHR36379">
    <property type="entry name" value="PROTEIN PRD1"/>
    <property type="match status" value="1"/>
</dbReference>
<sequence length="1296" mass="146108">MHYIGSDHHQRSDSDQQLRDRQYLTCSQGHTSSLILQTLEGGSICLVCLSNLISNPNSPTIHVSYALSQLSQAISQPPFLHNLLTFHPHFLVSPLITALSSLEDEPLAKQTIDLISELCSSGDSSIYSEFVARVSDRLSSGSLAWSRRQIYMLHCLGVLLDNQKNDPYTHIKERDELILNLVTGLQLPSEEIQGEILFVLYKICGIQQAFKANSNVDVLYVHSSKILHLALEVLLKTQRDDVRLNCVALLSVLTRKGFFENAFENEETEYPEADNSMETTDHEQEKTPLNLLFAEAIKAPLLSSDCEVQTATLDLIVLYLSYGGVSRKDVQVLVEENIADYVFEILRLLGCKKDSLVSLSLQVLDLMSVAEEAFKQRLAIGFTTLIPVLHHVAEVPFHPAQSQSLKLISECISNCPGIISSFNNEEISLIMSGMLKRHVDGDANMLPETFTLVCSLLVALIKSPSCHGPLNIPKSLQHISRYTIAICLSFYGEDSSQMLHSLYLLKETYEYSLQGNYTELRDCILDICETNLLPWVSMNINEIDEDITLGVLEIFHSILTHSEFQPKDFVDALVSSSWFSFLFGCLGLFPTEKMKWRVYILLGSILNVILGNECGEYIKGVALHLPSDPIDLLFLLGQKGSHNQQIFSCQSAVLLILYTSSLYDDRLADDRKVLASLEQYILLNKSQLLNNGVVKLKPLILELLVNLYGLYRGLAKVSYQIPYSPDAENTLFLIISQKHIHFLSRRIHSTSLKWLFQQERISQYLSDQILRWCRRYFIYGNNQILVSNHDTVKFRQLAELAASEDNYAAKLLVCLLREVVEETRQEDDIVLLLNMISSIVALFPSSSREFCLNGISPAIKSLYSQHSCGEILNLTSELVFTILHSIEPEPESESESLSDDEAWNGIATELIHYLISTITNNGFTQEALLVMGILSLILYHSLHQNLLEASKTILLNTQLISLVNKMIHEACLKGPALIDHDEATQTGAGLIFLLFLNYFSHRSVHVILPGIEDVESLVNSDKKTQHSSLFYINIHSHDLCRLLHFGSTPVKLISSFCLLQLFQTITQQKTKLLLKDNIRSITSILQGLIFHSDVTIAMNCGLCISMVIDWEKQDDTDTRFVEKDNWCRLITEELVMSLAVPNLASKSIMIHHKPAVYVVASMLELQKVPSPWMSDVFDDSCINGIIRNLSSSNITREIVLLFRRLLQSGYLNSKHIACLNQLFQGCRKRVYSDDTGDADTEEKKKKKMVVFAEDPAGHVYEVLIDFISLHSQSSPNEGLLQEIELFCQTQTPMEVE</sequence>
<dbReference type="InterPro" id="IPR044968">
    <property type="entry name" value="PRD1"/>
</dbReference>
<evidence type="ECO:0000313" key="2">
    <source>
        <dbReference type="Proteomes" id="UP000235145"/>
    </source>
</evidence>
<dbReference type="InterPro" id="IPR016024">
    <property type="entry name" value="ARM-type_fold"/>
</dbReference>
<comment type="caution">
    <text evidence="1">The sequence shown here is derived from an EMBL/GenBank/DDBJ whole genome shotgun (WGS) entry which is preliminary data.</text>
</comment>
<dbReference type="Proteomes" id="UP000235145">
    <property type="component" value="Unassembled WGS sequence"/>
</dbReference>
<reference evidence="1 2" key="1">
    <citation type="journal article" date="2017" name="Nat. Commun.">
        <title>Genome assembly with in vitro proximity ligation data and whole-genome triplication in lettuce.</title>
        <authorList>
            <person name="Reyes-Chin-Wo S."/>
            <person name="Wang Z."/>
            <person name="Yang X."/>
            <person name="Kozik A."/>
            <person name="Arikit S."/>
            <person name="Song C."/>
            <person name="Xia L."/>
            <person name="Froenicke L."/>
            <person name="Lavelle D.O."/>
            <person name="Truco M.J."/>
            <person name="Xia R."/>
            <person name="Zhu S."/>
            <person name="Xu C."/>
            <person name="Xu H."/>
            <person name="Xu X."/>
            <person name="Cox K."/>
            <person name="Korf I."/>
            <person name="Meyers B.C."/>
            <person name="Michelmore R.W."/>
        </authorList>
    </citation>
    <scope>NUCLEOTIDE SEQUENCE [LARGE SCALE GENOMIC DNA]</scope>
    <source>
        <strain evidence="2">cv. Salinas</strain>
        <tissue evidence="1">Seedlings</tissue>
    </source>
</reference>
<protein>
    <recommendedName>
        <fullName evidence="3">Protein PRD1</fullName>
    </recommendedName>
</protein>
<dbReference type="GO" id="GO:0042803">
    <property type="term" value="F:protein homodimerization activity"/>
    <property type="evidence" value="ECO:0007669"/>
    <property type="project" value="EnsemblPlants"/>
</dbReference>
<name>A0A9R1WHD8_LACSA</name>
<evidence type="ECO:0000313" key="1">
    <source>
        <dbReference type="EMBL" id="KAJ0222203.1"/>
    </source>
</evidence>
<dbReference type="GO" id="GO:0042138">
    <property type="term" value="P:meiotic DNA double-strand break formation"/>
    <property type="evidence" value="ECO:0000318"/>
    <property type="project" value="GO_Central"/>
</dbReference>